<organism evidence="2">
    <name type="scientific">Tanacetum cinerariifolium</name>
    <name type="common">Dalmatian daisy</name>
    <name type="synonym">Chrysanthemum cinerariifolium</name>
    <dbReference type="NCBI Taxonomy" id="118510"/>
    <lineage>
        <taxon>Eukaryota</taxon>
        <taxon>Viridiplantae</taxon>
        <taxon>Streptophyta</taxon>
        <taxon>Embryophyta</taxon>
        <taxon>Tracheophyta</taxon>
        <taxon>Spermatophyta</taxon>
        <taxon>Magnoliopsida</taxon>
        <taxon>eudicotyledons</taxon>
        <taxon>Gunneridae</taxon>
        <taxon>Pentapetalae</taxon>
        <taxon>asterids</taxon>
        <taxon>campanulids</taxon>
        <taxon>Asterales</taxon>
        <taxon>Asteraceae</taxon>
        <taxon>Asteroideae</taxon>
        <taxon>Anthemideae</taxon>
        <taxon>Anthemidinae</taxon>
        <taxon>Tanacetum</taxon>
    </lineage>
</organism>
<reference evidence="2" key="1">
    <citation type="journal article" date="2019" name="Sci. Rep.">
        <title>Draft genome of Tanacetum cinerariifolium, the natural source of mosquito coil.</title>
        <authorList>
            <person name="Yamashiro T."/>
            <person name="Shiraishi A."/>
            <person name="Satake H."/>
            <person name="Nakayama K."/>
        </authorList>
    </citation>
    <scope>NUCLEOTIDE SEQUENCE</scope>
</reference>
<gene>
    <name evidence="2" type="ORF">Tci_232597</name>
</gene>
<dbReference type="InterPro" id="IPR043502">
    <property type="entry name" value="DNA/RNA_pol_sf"/>
</dbReference>
<dbReference type="Pfam" id="PF17919">
    <property type="entry name" value="RT_RNaseH_2"/>
    <property type="match status" value="1"/>
</dbReference>
<feature type="domain" description="Reverse transcriptase/retrotransposon-derived protein RNase H-like" evidence="1">
    <location>
        <begin position="182"/>
        <end position="270"/>
    </location>
</feature>
<dbReference type="SUPFAM" id="SSF56672">
    <property type="entry name" value="DNA/RNA polymerases"/>
    <property type="match status" value="1"/>
</dbReference>
<sequence>MANGNLVSTNTVIKGAIITLLNKPFEFDLMPIKLCNFDVVIGMDWLSKYHAKILCDEKVVHIPINNETLIIQGDQSKTHLNLISCIITKRYISRGCQIILIQVMEKKKSDEKRIKEFKIDLIPKAAPVACAPYRLAPSEMQKLSNQLQELIDQGFIRQSSSVYLKIDSRSGYHQLRKNKYIWEKDQESVFCLLKQKLCEALILALPEGNDDFIVYCDASLQGLGAVLMQKEKVIAYASRQLKPNEENYTTHDLELGAVKELNMRQRRWLEFLSDYDCEIRYHPGKENVKADALCRKKQINPLRVRSLIMTIHPKLPS</sequence>
<dbReference type="GO" id="GO:0003964">
    <property type="term" value="F:RNA-directed DNA polymerase activity"/>
    <property type="evidence" value="ECO:0007669"/>
    <property type="project" value="UniProtKB-KW"/>
</dbReference>
<name>A0A699GXG5_TANCI</name>
<proteinExistence type="predicted"/>
<dbReference type="Gene3D" id="3.10.10.10">
    <property type="entry name" value="HIV Type 1 Reverse Transcriptase, subunit A, domain 1"/>
    <property type="match status" value="1"/>
</dbReference>
<evidence type="ECO:0000313" key="2">
    <source>
        <dbReference type="EMBL" id="GEW60621.1"/>
    </source>
</evidence>
<dbReference type="CDD" id="cd09274">
    <property type="entry name" value="RNase_HI_RT_Ty3"/>
    <property type="match status" value="1"/>
</dbReference>
<dbReference type="Gene3D" id="2.40.70.10">
    <property type="entry name" value="Acid Proteases"/>
    <property type="match status" value="1"/>
</dbReference>
<keyword evidence="2" id="KW-0548">Nucleotidyltransferase</keyword>
<dbReference type="PANTHER" id="PTHR34072:SF52">
    <property type="entry name" value="RIBONUCLEASE H"/>
    <property type="match status" value="1"/>
</dbReference>
<protein>
    <submittedName>
        <fullName evidence="2">Reverse transcriptase domain-containing protein</fullName>
    </submittedName>
</protein>
<dbReference type="Pfam" id="PF08284">
    <property type="entry name" value="RVP_2"/>
    <property type="match status" value="1"/>
</dbReference>
<keyword evidence="2" id="KW-0808">Transferase</keyword>
<dbReference type="PANTHER" id="PTHR34072">
    <property type="entry name" value="ENZYMATIC POLYPROTEIN-RELATED"/>
    <property type="match status" value="1"/>
</dbReference>
<dbReference type="InterPro" id="IPR021109">
    <property type="entry name" value="Peptidase_aspartic_dom_sf"/>
</dbReference>
<dbReference type="AlphaFoldDB" id="A0A699GXG5"/>
<accession>A0A699GXG5</accession>
<evidence type="ECO:0000259" key="1">
    <source>
        <dbReference type="Pfam" id="PF17919"/>
    </source>
</evidence>
<dbReference type="EMBL" id="BKCJ010065617">
    <property type="protein sequence ID" value="GEW60621.1"/>
    <property type="molecule type" value="Genomic_DNA"/>
</dbReference>
<dbReference type="InterPro" id="IPR041577">
    <property type="entry name" value="RT_RNaseH_2"/>
</dbReference>
<comment type="caution">
    <text evidence="2">The sequence shown here is derived from an EMBL/GenBank/DDBJ whole genome shotgun (WGS) entry which is preliminary data.</text>
</comment>
<keyword evidence="2" id="KW-0695">RNA-directed DNA polymerase</keyword>